<dbReference type="InterPro" id="IPR038765">
    <property type="entry name" value="Papain-like_cys_pep_sf"/>
</dbReference>
<gene>
    <name evidence="2" type="ORF">LQE99_06800</name>
</gene>
<organism evidence="2 3">
    <name type="scientific">Amedibacillus hominis</name>
    <dbReference type="NCBI Taxonomy" id="2897776"/>
    <lineage>
        <taxon>Bacteria</taxon>
        <taxon>Bacillati</taxon>
        <taxon>Bacillota</taxon>
        <taxon>Erysipelotrichia</taxon>
        <taxon>Erysipelotrichales</taxon>
        <taxon>Erysipelotrichaceae</taxon>
        <taxon>Amedibacillus</taxon>
    </lineage>
</organism>
<dbReference type="RefSeq" id="WP_117452723.1">
    <property type="nucleotide sequence ID" value="NZ_JAKVPQ010000004.1"/>
</dbReference>
<accession>A0ABS9R5C5</accession>
<comment type="caution">
    <text evidence="2">The sequence shown here is derived from an EMBL/GenBank/DDBJ whole genome shotgun (WGS) entry which is preliminary data.</text>
</comment>
<dbReference type="PROSITE" id="PS51257">
    <property type="entry name" value="PROKAR_LIPOPROTEIN"/>
    <property type="match status" value="1"/>
</dbReference>
<dbReference type="Gene3D" id="3.90.70.10">
    <property type="entry name" value="Cysteine proteinases"/>
    <property type="match status" value="1"/>
</dbReference>
<reference evidence="2 3" key="1">
    <citation type="submission" date="2022-02" db="EMBL/GenBank/DDBJ databases">
        <title>Genome of Erysipelotrichaceae sp. nov. NSJ-176 isolated from human feces.</title>
        <authorList>
            <person name="Abdugheni R."/>
        </authorList>
    </citation>
    <scope>NUCLEOTIDE SEQUENCE [LARGE SCALE GENOMIC DNA]</scope>
    <source>
        <strain evidence="2 3">NSJ-176</strain>
    </source>
</reference>
<feature type="domain" description="Peptidase C39-like" evidence="1">
    <location>
        <begin position="79"/>
        <end position="208"/>
    </location>
</feature>
<protein>
    <submittedName>
        <fullName evidence="2">C39 family peptidase</fullName>
    </submittedName>
</protein>
<evidence type="ECO:0000313" key="2">
    <source>
        <dbReference type="EMBL" id="MCH4284837.1"/>
    </source>
</evidence>
<evidence type="ECO:0000313" key="3">
    <source>
        <dbReference type="Proteomes" id="UP001202402"/>
    </source>
</evidence>
<evidence type="ECO:0000259" key="1">
    <source>
        <dbReference type="Pfam" id="PF13529"/>
    </source>
</evidence>
<dbReference type="EMBL" id="JAKVPQ010000004">
    <property type="protein sequence ID" value="MCH4284837.1"/>
    <property type="molecule type" value="Genomic_DNA"/>
</dbReference>
<sequence length="256" mass="29431">MKKLCCFLCIAVLLTGCAKNEKKANYQDDMKIEHTVDLSKEDGADSVERDGDHQDSIYFAHPNVYHMKSNDTLTILEHFPTIQQSSEWSCGVDAALMVLKYYDALGDYDEKSLAEFRTNKLEPEATSLKSMIQIFQGVGGFSIKSTYDYKESEYDQISLEMIQDYLKKGIPVMVAWNDWGGHWQVIIGYDTMGTETTQDDVIIVADSYDTTDHNQDGYGIYGAERFFYNWTMYDFFEKNYGLPERDKLFIAVEPLK</sequence>
<dbReference type="Pfam" id="PF13529">
    <property type="entry name" value="Peptidase_C39_2"/>
    <property type="match status" value="1"/>
</dbReference>
<name>A0ABS9R5C5_9FIRM</name>
<dbReference type="Proteomes" id="UP001202402">
    <property type="component" value="Unassembled WGS sequence"/>
</dbReference>
<dbReference type="SUPFAM" id="SSF54001">
    <property type="entry name" value="Cysteine proteinases"/>
    <property type="match status" value="1"/>
</dbReference>
<dbReference type="InterPro" id="IPR039564">
    <property type="entry name" value="Peptidase_C39-like"/>
</dbReference>
<proteinExistence type="predicted"/>
<keyword evidence="3" id="KW-1185">Reference proteome</keyword>